<keyword evidence="9" id="KW-1185">Reference proteome</keyword>
<evidence type="ECO:0000259" key="7">
    <source>
        <dbReference type="PROSITE" id="PS51225"/>
    </source>
</evidence>
<dbReference type="InterPro" id="IPR050578">
    <property type="entry name" value="MARVEL-CKLF_proteins"/>
</dbReference>
<keyword evidence="3 6" id="KW-1133">Transmembrane helix</keyword>
<protein>
    <submittedName>
        <fullName evidence="8">Chemokine like factor</fullName>
    </submittedName>
</protein>
<evidence type="ECO:0000313" key="8">
    <source>
        <dbReference type="Ensembl" id="ENSNMLP00000040397.1"/>
    </source>
</evidence>
<evidence type="ECO:0000256" key="3">
    <source>
        <dbReference type="ARBA" id="ARBA00022989"/>
    </source>
</evidence>
<evidence type="ECO:0000256" key="1">
    <source>
        <dbReference type="ARBA" id="ARBA00004141"/>
    </source>
</evidence>
<feature type="transmembrane region" description="Helical" evidence="6">
    <location>
        <begin position="68"/>
        <end position="91"/>
    </location>
</feature>
<evidence type="ECO:0000256" key="2">
    <source>
        <dbReference type="ARBA" id="ARBA00022692"/>
    </source>
</evidence>
<dbReference type="PANTHER" id="PTHR22776">
    <property type="entry name" value="MARVEL-CONTAINING POTENTIAL LIPID RAFT-ASSOCIATED PROTEIN"/>
    <property type="match status" value="1"/>
</dbReference>
<dbReference type="GO" id="GO:0016020">
    <property type="term" value="C:membrane"/>
    <property type="evidence" value="ECO:0007669"/>
    <property type="project" value="UniProtKB-SubCell"/>
</dbReference>
<feature type="domain" description="MARVEL" evidence="7">
    <location>
        <begin position="7"/>
        <end position="126"/>
    </location>
</feature>
<dbReference type="InterPro" id="IPR008253">
    <property type="entry name" value="Marvel"/>
</dbReference>
<evidence type="ECO:0000256" key="6">
    <source>
        <dbReference type="SAM" id="Phobius"/>
    </source>
</evidence>
<dbReference type="Proteomes" id="UP000694523">
    <property type="component" value="Unplaced"/>
</dbReference>
<dbReference type="Ensembl" id="ENSNMLT00000044937.1">
    <property type="protein sequence ID" value="ENSNMLP00000040397.1"/>
    <property type="gene ID" value="ENSNMLG00000024822.1"/>
</dbReference>
<name>A0A8C6URS3_9GOBI</name>
<reference evidence="8" key="2">
    <citation type="submission" date="2025-09" db="UniProtKB">
        <authorList>
            <consortium name="Ensembl"/>
        </authorList>
    </citation>
    <scope>IDENTIFICATION</scope>
</reference>
<comment type="subcellular location">
    <subcellularLocation>
        <location evidence="1">Membrane</location>
        <topology evidence="1">Multi-pass membrane protein</topology>
    </subcellularLocation>
</comment>
<organism evidence="8 9">
    <name type="scientific">Neogobius melanostomus</name>
    <name type="common">round goby</name>
    <dbReference type="NCBI Taxonomy" id="47308"/>
    <lineage>
        <taxon>Eukaryota</taxon>
        <taxon>Metazoa</taxon>
        <taxon>Chordata</taxon>
        <taxon>Craniata</taxon>
        <taxon>Vertebrata</taxon>
        <taxon>Euteleostomi</taxon>
        <taxon>Actinopterygii</taxon>
        <taxon>Neopterygii</taxon>
        <taxon>Teleostei</taxon>
        <taxon>Neoteleostei</taxon>
        <taxon>Acanthomorphata</taxon>
        <taxon>Gobiaria</taxon>
        <taxon>Gobiiformes</taxon>
        <taxon>Gobioidei</taxon>
        <taxon>Gobiidae</taxon>
        <taxon>Benthophilinae</taxon>
        <taxon>Neogobiini</taxon>
        <taxon>Neogobius</taxon>
    </lineage>
</organism>
<feature type="transmembrane region" description="Helical" evidence="6">
    <location>
        <begin position="14"/>
        <end position="32"/>
    </location>
</feature>
<reference evidence="8" key="1">
    <citation type="submission" date="2025-08" db="UniProtKB">
        <authorList>
            <consortium name="Ensembl"/>
        </authorList>
    </citation>
    <scope>IDENTIFICATION</scope>
</reference>
<feature type="transmembrane region" description="Helical" evidence="6">
    <location>
        <begin position="38"/>
        <end position="56"/>
    </location>
</feature>
<proteinExistence type="predicted"/>
<keyword evidence="2 5" id="KW-0812">Transmembrane</keyword>
<keyword evidence="4 5" id="KW-0472">Membrane</keyword>
<evidence type="ECO:0000256" key="4">
    <source>
        <dbReference type="ARBA" id="ARBA00023136"/>
    </source>
</evidence>
<dbReference type="PROSITE" id="PS51225">
    <property type="entry name" value="MARVEL"/>
    <property type="match status" value="1"/>
</dbReference>
<sequence>MEVDVAFLRSPRGILKLAQMTTLFAAFVSFSVASTPKYIIATAIECSLALALTLLYTLKLNKRIELLFWPLIDAFNSLFGSAFILVLSIIAMVTSTLAGTLAGGIISFISSLLLGADCYLLVKKHHSQQSKK</sequence>
<evidence type="ECO:0000256" key="5">
    <source>
        <dbReference type="PROSITE-ProRule" id="PRU00581"/>
    </source>
</evidence>
<accession>A0A8C6URS3</accession>
<evidence type="ECO:0000313" key="9">
    <source>
        <dbReference type="Proteomes" id="UP000694523"/>
    </source>
</evidence>
<feature type="transmembrane region" description="Helical" evidence="6">
    <location>
        <begin position="97"/>
        <end position="122"/>
    </location>
</feature>
<dbReference type="AlphaFoldDB" id="A0A8C6URS3"/>
<dbReference type="PANTHER" id="PTHR22776:SF45">
    <property type="entry name" value="CHEMOKINE-LIKE FACTOR"/>
    <property type="match status" value="1"/>
</dbReference>